<reference evidence="1" key="1">
    <citation type="submission" date="2018-05" db="EMBL/GenBank/DDBJ databases">
        <title>Effector identification in a new, highly contiguous assembly of the strawberry crown rot pathogen Phytophthora cactorum.</title>
        <authorList>
            <person name="Armitage A.D."/>
            <person name="Nellist C.F."/>
            <person name="Bates H."/>
            <person name="Vickerstaff R.J."/>
            <person name="Harrison R.J."/>
        </authorList>
    </citation>
    <scope>NUCLEOTIDE SEQUENCE</scope>
    <source>
        <strain evidence="1">P421</strain>
    </source>
</reference>
<evidence type="ECO:0000313" key="1">
    <source>
        <dbReference type="EMBL" id="KAG3216674.1"/>
    </source>
</evidence>
<dbReference type="Proteomes" id="UP000760860">
    <property type="component" value="Unassembled WGS sequence"/>
</dbReference>
<sequence>MSMRAARLDLRVLAVRVALVTAMSVETLNLRATQRKHFEWRMPTPTRKRFTEN</sequence>
<dbReference type="AlphaFoldDB" id="A0A8T1HUV7"/>
<organism evidence="1 2">
    <name type="scientific">Phytophthora cactorum</name>
    <dbReference type="NCBI Taxonomy" id="29920"/>
    <lineage>
        <taxon>Eukaryota</taxon>
        <taxon>Sar</taxon>
        <taxon>Stramenopiles</taxon>
        <taxon>Oomycota</taxon>
        <taxon>Peronosporomycetes</taxon>
        <taxon>Peronosporales</taxon>
        <taxon>Peronosporaceae</taxon>
        <taxon>Phytophthora</taxon>
    </lineage>
</organism>
<proteinExistence type="predicted"/>
<gene>
    <name evidence="1" type="ORF">PC129_g12477</name>
</gene>
<comment type="caution">
    <text evidence="1">The sequence shown here is derived from an EMBL/GenBank/DDBJ whole genome shotgun (WGS) entry which is preliminary data.</text>
</comment>
<protein>
    <submittedName>
        <fullName evidence="1">Uncharacterized protein</fullName>
    </submittedName>
</protein>
<accession>A0A8T1HUV7</accession>
<dbReference type="EMBL" id="RCMV01000469">
    <property type="protein sequence ID" value="KAG3216674.1"/>
    <property type="molecule type" value="Genomic_DNA"/>
</dbReference>
<evidence type="ECO:0000313" key="2">
    <source>
        <dbReference type="Proteomes" id="UP000760860"/>
    </source>
</evidence>
<name>A0A8T1HUV7_9STRA</name>